<dbReference type="STRING" id="1121925.SAMN02746011_01935"/>
<protein>
    <submittedName>
        <fullName evidence="1">Uncharacterized protein</fullName>
    </submittedName>
</protein>
<dbReference type="EMBL" id="FUWO01000028">
    <property type="protein sequence ID" value="SJZ85856.1"/>
    <property type="molecule type" value="Genomic_DNA"/>
</dbReference>
<proteinExistence type="predicted"/>
<organism evidence="1 2">
    <name type="scientific">Globicatella sulfidifaciens DSM 15739</name>
    <dbReference type="NCBI Taxonomy" id="1121925"/>
    <lineage>
        <taxon>Bacteria</taxon>
        <taxon>Bacillati</taxon>
        <taxon>Bacillota</taxon>
        <taxon>Bacilli</taxon>
        <taxon>Lactobacillales</taxon>
        <taxon>Aerococcaceae</taxon>
        <taxon>Globicatella</taxon>
    </lineage>
</organism>
<dbReference type="AlphaFoldDB" id="A0A1T4P3N0"/>
<evidence type="ECO:0000313" key="1">
    <source>
        <dbReference type="EMBL" id="SJZ85856.1"/>
    </source>
</evidence>
<sequence>MGNQLLNPDHNFYPEDDSFLRFEKAYYQITKAVYPAWSLEAKIIQQLKNSSQKVIQIAPPDTIDNQTYNFYFKQIYDNVGNTWFQFINVQRQLAKSN</sequence>
<dbReference type="InterPro" id="IPR046004">
    <property type="entry name" value="DUF5960"/>
</dbReference>
<accession>A0A1T4P3N0</accession>
<keyword evidence="2" id="KW-1185">Reference proteome</keyword>
<dbReference type="Proteomes" id="UP000189941">
    <property type="component" value="Unassembled WGS sequence"/>
</dbReference>
<dbReference type="OrthoDB" id="9869612at2"/>
<dbReference type="Pfam" id="PF19385">
    <property type="entry name" value="DUF5960"/>
    <property type="match status" value="1"/>
</dbReference>
<name>A0A1T4P3N0_9LACT</name>
<reference evidence="2" key="1">
    <citation type="submission" date="2017-02" db="EMBL/GenBank/DDBJ databases">
        <authorList>
            <person name="Varghese N."/>
            <person name="Submissions S."/>
        </authorList>
    </citation>
    <scope>NUCLEOTIDE SEQUENCE [LARGE SCALE GENOMIC DNA]</scope>
    <source>
        <strain evidence="2">DSM 15739</strain>
    </source>
</reference>
<dbReference type="RefSeq" id="WP_078756595.1">
    <property type="nucleotide sequence ID" value="NZ_FUWO01000028.1"/>
</dbReference>
<evidence type="ECO:0000313" key="2">
    <source>
        <dbReference type="Proteomes" id="UP000189941"/>
    </source>
</evidence>
<gene>
    <name evidence="1" type="ORF">SAMN02746011_01935</name>
</gene>